<sequence length="125" mass="14176">MTDWSDQTLRPLDELARIAFPEGSGVTGDTLKRRARKGQLRVYRPGKAFLSTMADVWAMVEGTCIGAARVAPDQLGLSAAELSHAALEQAREALRRREEQRIEDEWERKYEARKAAERQARPPRK</sequence>
<dbReference type="OrthoDB" id="8256263at2"/>
<name>A0A4V1L157_9BRAD</name>
<proteinExistence type="predicted"/>
<organism evidence="1 2">
    <name type="scientific">Bradyrhizobium nanningense</name>
    <dbReference type="NCBI Taxonomy" id="1325118"/>
    <lineage>
        <taxon>Bacteria</taxon>
        <taxon>Pseudomonadati</taxon>
        <taxon>Pseudomonadota</taxon>
        <taxon>Alphaproteobacteria</taxon>
        <taxon>Hyphomicrobiales</taxon>
        <taxon>Nitrobacteraceae</taxon>
        <taxon>Bradyrhizobium</taxon>
    </lineage>
</organism>
<comment type="caution">
    <text evidence="1">The sequence shown here is derived from an EMBL/GenBank/DDBJ whole genome shotgun (WGS) entry which is preliminary data.</text>
</comment>
<keyword evidence="2" id="KW-1185">Reference proteome</keyword>
<dbReference type="RefSeq" id="WP_128921858.1">
    <property type="nucleotide sequence ID" value="NZ_LBJC01000033.1"/>
</dbReference>
<evidence type="ECO:0000313" key="2">
    <source>
        <dbReference type="Proteomes" id="UP000289546"/>
    </source>
</evidence>
<reference evidence="1 2" key="1">
    <citation type="submission" date="2015-04" db="EMBL/GenBank/DDBJ databases">
        <title>Comparative genomics of rhizobia nodulating Arachis hypogaea in China.</title>
        <authorList>
            <person name="Li Y."/>
        </authorList>
    </citation>
    <scope>NUCLEOTIDE SEQUENCE [LARGE SCALE GENOMIC DNA]</scope>
    <source>
        <strain evidence="1 2">CCBAU 51757</strain>
    </source>
</reference>
<dbReference type="AlphaFoldDB" id="A0A4V1L157"/>
<gene>
    <name evidence="1" type="ORF">XH99_31825</name>
</gene>
<protein>
    <submittedName>
        <fullName evidence="1">Uncharacterized protein</fullName>
    </submittedName>
</protein>
<evidence type="ECO:0000313" key="1">
    <source>
        <dbReference type="EMBL" id="RXH23303.1"/>
    </source>
</evidence>
<dbReference type="EMBL" id="LBJQ01000091">
    <property type="protein sequence ID" value="RXH23303.1"/>
    <property type="molecule type" value="Genomic_DNA"/>
</dbReference>
<dbReference type="Proteomes" id="UP000289546">
    <property type="component" value="Unassembled WGS sequence"/>
</dbReference>
<accession>A0A4V1L157</accession>